<accession>A0A8K0F2D8</accession>
<gene>
    <name evidence="3" type="ORF">ANDGO_08800</name>
</gene>
<evidence type="ECO:0000256" key="1">
    <source>
        <dbReference type="ARBA" id="ARBA00007785"/>
    </source>
</evidence>
<dbReference type="PANTHER" id="PTHR28627:SF1">
    <property type="entry name" value="CYTOCHROME C OXIDASE ASSEMBLY FACTOR 5"/>
    <property type="match status" value="1"/>
</dbReference>
<dbReference type="Pfam" id="PF10203">
    <property type="entry name" value="Pet191_N"/>
    <property type="match status" value="1"/>
</dbReference>
<reference evidence="3" key="1">
    <citation type="submission" date="2019-09" db="EMBL/GenBank/DDBJ databases">
        <title>The Mitochondrial Proteome of the Jakobid, Andalucia godoyi, a Protist With the Most Gene-Rich and Bacteria-Like Mitochondrial Genome.</title>
        <authorList>
            <person name="Gray M.W."/>
            <person name="Burger G."/>
            <person name="Derelle R."/>
            <person name="Klimes V."/>
            <person name="Leger M."/>
            <person name="Sarrasin M."/>
            <person name="Vlcek C."/>
            <person name="Roger A.J."/>
            <person name="Elias M."/>
            <person name="Lang B.F."/>
        </authorList>
    </citation>
    <scope>NUCLEOTIDE SEQUENCE</scope>
    <source>
        <strain evidence="3">And28</strain>
    </source>
</reference>
<evidence type="ECO:0000256" key="2">
    <source>
        <dbReference type="ARBA" id="ARBA00023157"/>
    </source>
</evidence>
<keyword evidence="4" id="KW-1185">Reference proteome</keyword>
<dbReference type="InterPro" id="IPR018793">
    <property type="entry name" value="Cyt_c_oxidase_assmbl_Pet191"/>
</dbReference>
<dbReference type="GO" id="GO:0005739">
    <property type="term" value="C:mitochondrion"/>
    <property type="evidence" value="ECO:0007669"/>
    <property type="project" value="TreeGrafter"/>
</dbReference>
<sequence length="69" mass="7554">MGKSCKGIRAELIACLIGTPCGQNGGSPKECLHGHPEAAAACDQLRKMYFECRRGNLDMRKRIRGIDGY</sequence>
<dbReference type="AlphaFoldDB" id="A0A8K0F2D8"/>
<keyword evidence="2" id="KW-1015">Disulfide bond</keyword>
<dbReference type="OrthoDB" id="282149at2759"/>
<name>A0A8K0F2D8_ANDGO</name>
<proteinExistence type="inferred from homology"/>
<evidence type="ECO:0000313" key="4">
    <source>
        <dbReference type="Proteomes" id="UP000799049"/>
    </source>
</evidence>
<protein>
    <submittedName>
        <fullName evidence="3">Mitochondrial CIV assembly protein Coa5/Pet191</fullName>
    </submittedName>
</protein>
<comment type="caution">
    <text evidence="3">The sequence shown here is derived from an EMBL/GenBank/DDBJ whole genome shotgun (WGS) entry which is preliminary data.</text>
</comment>
<dbReference type="PANTHER" id="PTHR28627">
    <property type="entry name" value="CYTOCHROME C OXIDASE ASSEMBLY FACTOR 5"/>
    <property type="match status" value="1"/>
</dbReference>
<dbReference type="EMBL" id="VRVR01000057">
    <property type="protein sequence ID" value="KAF0852165.1"/>
    <property type="molecule type" value="Genomic_DNA"/>
</dbReference>
<evidence type="ECO:0000313" key="3">
    <source>
        <dbReference type="EMBL" id="KAF0852165.1"/>
    </source>
</evidence>
<organism evidence="3 4">
    <name type="scientific">Andalucia godoyi</name>
    <name type="common">Flagellate</name>
    <dbReference type="NCBI Taxonomy" id="505711"/>
    <lineage>
        <taxon>Eukaryota</taxon>
        <taxon>Discoba</taxon>
        <taxon>Jakobida</taxon>
        <taxon>Andalucina</taxon>
        <taxon>Andaluciidae</taxon>
        <taxon>Andalucia</taxon>
    </lineage>
</organism>
<dbReference type="Proteomes" id="UP000799049">
    <property type="component" value="Unassembled WGS sequence"/>
</dbReference>
<comment type="similarity">
    <text evidence="1">Belongs to the PET191 family.</text>
</comment>
<dbReference type="GO" id="GO:0033617">
    <property type="term" value="P:mitochondrial respiratory chain complex IV assembly"/>
    <property type="evidence" value="ECO:0007669"/>
    <property type="project" value="TreeGrafter"/>
</dbReference>